<gene>
    <name evidence="3" type="ORF">H6A60_10970</name>
</gene>
<organism evidence="3 4">
    <name type="scientific">Sutterella massiliensis</name>
    <dbReference type="NCBI Taxonomy" id="1816689"/>
    <lineage>
        <taxon>Bacteria</taxon>
        <taxon>Pseudomonadati</taxon>
        <taxon>Pseudomonadota</taxon>
        <taxon>Betaproteobacteria</taxon>
        <taxon>Burkholderiales</taxon>
        <taxon>Sutterellaceae</taxon>
        <taxon>Sutterella</taxon>
    </lineage>
</organism>
<feature type="non-terminal residue" evidence="3">
    <location>
        <position position="1"/>
    </location>
</feature>
<dbReference type="InterPro" id="IPR013149">
    <property type="entry name" value="ADH-like_C"/>
</dbReference>
<dbReference type="CDD" id="cd05195">
    <property type="entry name" value="enoyl_red"/>
    <property type="match status" value="1"/>
</dbReference>
<dbReference type="InterPro" id="IPR011032">
    <property type="entry name" value="GroES-like_sf"/>
</dbReference>
<dbReference type="SMART" id="SM00829">
    <property type="entry name" value="PKS_ER"/>
    <property type="match status" value="1"/>
</dbReference>
<dbReference type="Pfam" id="PF00107">
    <property type="entry name" value="ADH_zinc_N"/>
    <property type="match status" value="1"/>
</dbReference>
<dbReference type="SUPFAM" id="SSF51735">
    <property type="entry name" value="NAD(P)-binding Rossmann-fold domains"/>
    <property type="match status" value="1"/>
</dbReference>
<keyword evidence="4" id="KW-1185">Reference proteome</keyword>
<evidence type="ECO:0000313" key="4">
    <source>
        <dbReference type="Proteomes" id="UP000715095"/>
    </source>
</evidence>
<comment type="caution">
    <text evidence="3">The sequence shown here is derived from an EMBL/GenBank/DDBJ whole genome shotgun (WGS) entry which is preliminary data.</text>
</comment>
<name>A0ABS2DUJ3_9BURK</name>
<evidence type="ECO:0000313" key="3">
    <source>
        <dbReference type="EMBL" id="MBM6704988.1"/>
    </source>
</evidence>
<dbReference type="InterPro" id="IPR013154">
    <property type="entry name" value="ADH-like_N"/>
</dbReference>
<proteinExistence type="predicted"/>
<feature type="non-terminal residue" evidence="3">
    <location>
        <position position="707"/>
    </location>
</feature>
<evidence type="ECO:0000259" key="2">
    <source>
        <dbReference type="SMART" id="SM00829"/>
    </source>
</evidence>
<evidence type="ECO:0000256" key="1">
    <source>
        <dbReference type="ARBA" id="ARBA00022679"/>
    </source>
</evidence>
<sequence length="707" mass="73894">MNLLCGSRPGWWSPVAAKRSGEGITARASRLAGEADWLSVLEGTGFSVHAACGANAGNGASGETDDEALSLIAPKMLLVGCKATEAIDGFEANKAKAPDTNTQTDAGEGTDVEASASTVYAAIVADAESVDAGLTGAVLSVMKREGVCAEKTVVWADVLSNEKTFLQALPAGARLALFCGFNAADEASADAADATLSNFPLKLFKLLSAAEFMSEEGTLAPGIRIDVVVPRLSGLPQSRSACGSIANFAAADGALGLVRVFRNECRTVGARILSLGDCDVGTIRRAARWLLGDACDESAAVDGHLYERVVTSVDSCALAGSKSCTAHEEVLAFDSPGRLERLYWKPIEAPLPKLKGDEIRVAVKATGLNFRDVMWAMGMLPDDALENGFSGPTMGLEAAGVVTAVGPDVRELKAGDEVVAFAPACFSSVITTTEGAAAKKPSTLSFAEAASVPVAFFTAWYAIHWLGRAKKGEKILIHGAAGGVGLAAVQVAALLGLEVYATAGSDAKRTLLSRLGVKHVYNSRSLAFGEEIRRDTNGRGVDLVLNSLAGDGAEKSLDLLAPLGRFLELGKRDFYADSAMFVRPFRRNISYFGIDADQILVDAPELAHELFAEVLGHFETGDFRPLPFMMFPAENAAEAFQTMQASQHIGKLVVVRGTRSNAANDSEAPAACEAQLGCGTKHAKRFEDLVAGGTVIISGGLGGLGRK</sequence>
<dbReference type="EMBL" id="JACJJC010000042">
    <property type="protein sequence ID" value="MBM6704988.1"/>
    <property type="molecule type" value="Genomic_DNA"/>
</dbReference>
<dbReference type="InterPro" id="IPR020843">
    <property type="entry name" value="ER"/>
</dbReference>
<accession>A0ABS2DUJ3</accession>
<dbReference type="InterPro" id="IPR036291">
    <property type="entry name" value="NAD(P)-bd_dom_sf"/>
</dbReference>
<dbReference type="Proteomes" id="UP000715095">
    <property type="component" value="Unassembled WGS sequence"/>
</dbReference>
<dbReference type="Gene3D" id="3.90.180.10">
    <property type="entry name" value="Medium-chain alcohol dehydrogenases, catalytic domain"/>
    <property type="match status" value="1"/>
</dbReference>
<dbReference type="InterPro" id="IPR050444">
    <property type="entry name" value="Polyketide_Synthase"/>
</dbReference>
<reference evidence="3 4" key="1">
    <citation type="journal article" date="2021" name="Sci. Rep.">
        <title>The distribution of antibiotic resistance genes in chicken gut microbiota commensals.</title>
        <authorList>
            <person name="Juricova H."/>
            <person name="Matiasovicova J."/>
            <person name="Kubasova T."/>
            <person name="Cejkova D."/>
            <person name="Rychlik I."/>
        </authorList>
    </citation>
    <scope>NUCLEOTIDE SEQUENCE [LARGE SCALE GENOMIC DNA]</scope>
    <source>
        <strain evidence="3 4">An829</strain>
    </source>
</reference>
<dbReference type="PANTHER" id="PTHR45681:SF6">
    <property type="entry name" value="POLYKETIDE SYNTHASE 37"/>
    <property type="match status" value="1"/>
</dbReference>
<dbReference type="SUPFAM" id="SSF50129">
    <property type="entry name" value="GroES-like"/>
    <property type="match status" value="1"/>
</dbReference>
<dbReference type="RefSeq" id="WP_205104567.1">
    <property type="nucleotide sequence ID" value="NZ_JACJJC010000042.1"/>
</dbReference>
<dbReference type="Gene3D" id="3.40.50.720">
    <property type="entry name" value="NAD(P)-binding Rossmann-like Domain"/>
    <property type="match status" value="1"/>
</dbReference>
<dbReference type="PANTHER" id="PTHR45681">
    <property type="entry name" value="POLYKETIDE SYNTHASE 44-RELATED"/>
    <property type="match status" value="1"/>
</dbReference>
<dbReference type="Pfam" id="PF08240">
    <property type="entry name" value="ADH_N"/>
    <property type="match status" value="1"/>
</dbReference>
<feature type="domain" description="Enoyl reductase (ER)" evidence="2">
    <location>
        <begin position="337"/>
        <end position="654"/>
    </location>
</feature>
<protein>
    <submittedName>
        <fullName evidence="3">Zinc-binding dehydrogenase</fullName>
    </submittedName>
</protein>
<keyword evidence="1" id="KW-0808">Transferase</keyword>